<protein>
    <recommendedName>
        <fullName evidence="3">F-box domain-containing protein</fullName>
    </recommendedName>
</protein>
<comment type="caution">
    <text evidence="1">The sequence shown here is derived from an EMBL/GenBank/DDBJ whole genome shotgun (WGS) entry which is preliminary data.</text>
</comment>
<keyword evidence="2" id="KW-1185">Reference proteome</keyword>
<gene>
    <name evidence="1" type="ORF">C8Q71DRAFT_774923</name>
</gene>
<accession>A0ABQ8K7T9</accession>
<reference evidence="1 2" key="1">
    <citation type="journal article" date="2021" name="Environ. Microbiol.">
        <title>Gene family expansions and transcriptome signatures uncover fungal adaptations to wood decay.</title>
        <authorList>
            <person name="Hage H."/>
            <person name="Miyauchi S."/>
            <person name="Viragh M."/>
            <person name="Drula E."/>
            <person name="Min B."/>
            <person name="Chaduli D."/>
            <person name="Navarro D."/>
            <person name="Favel A."/>
            <person name="Norest M."/>
            <person name="Lesage-Meessen L."/>
            <person name="Balint B."/>
            <person name="Merenyi Z."/>
            <person name="de Eugenio L."/>
            <person name="Morin E."/>
            <person name="Martinez A.T."/>
            <person name="Baldrian P."/>
            <person name="Stursova M."/>
            <person name="Martinez M.J."/>
            <person name="Novotny C."/>
            <person name="Magnuson J.K."/>
            <person name="Spatafora J.W."/>
            <person name="Maurice S."/>
            <person name="Pangilinan J."/>
            <person name="Andreopoulos W."/>
            <person name="LaButti K."/>
            <person name="Hundley H."/>
            <person name="Na H."/>
            <person name="Kuo A."/>
            <person name="Barry K."/>
            <person name="Lipzen A."/>
            <person name="Henrissat B."/>
            <person name="Riley R."/>
            <person name="Ahrendt S."/>
            <person name="Nagy L.G."/>
            <person name="Grigoriev I.V."/>
            <person name="Martin F."/>
            <person name="Rosso M.N."/>
        </authorList>
    </citation>
    <scope>NUCLEOTIDE SEQUENCE [LARGE SCALE GENOMIC DNA]</scope>
    <source>
        <strain evidence="1 2">CIRM-BRFM 1785</strain>
    </source>
</reference>
<evidence type="ECO:0000313" key="1">
    <source>
        <dbReference type="EMBL" id="KAH9833293.1"/>
    </source>
</evidence>
<dbReference type="EMBL" id="JADCUA010000019">
    <property type="protein sequence ID" value="KAH9833293.1"/>
    <property type="molecule type" value="Genomic_DNA"/>
</dbReference>
<dbReference type="GeneID" id="72005296"/>
<evidence type="ECO:0008006" key="3">
    <source>
        <dbReference type="Google" id="ProtNLM"/>
    </source>
</evidence>
<proteinExistence type="predicted"/>
<name>A0ABQ8K7T9_9APHY</name>
<sequence>MELGLIRSVDSEASYPHVLPLELIHEVFLHACVGDAPFAASLSLVCKTAHEWLQPVLYRSVVLTSSRQIIAFERTLRLSPPSASLDSAVQHLWLGPKSSHAERDLSYASTAWPITLLHQILARCSSLTSVALVNLAQHLMYRIAGVVPLRVTSIHVGPVHGHLDTRHLRCTQALRCVTSMDTYLSDWEVQQLASTPFLRRLRRFYSTRTAIEYAFDQLAAVRGASGLEQMEILCCTGAKDIEGTLEILRGMAKGKEGSDDQRVIISARSSCDGDRLADGIRAFYDDWVNSLGDDTPSCVAAGMYRSISCKTAVATED</sequence>
<dbReference type="Proteomes" id="UP000814176">
    <property type="component" value="Unassembled WGS sequence"/>
</dbReference>
<evidence type="ECO:0000313" key="2">
    <source>
        <dbReference type="Proteomes" id="UP000814176"/>
    </source>
</evidence>
<organism evidence="1 2">
    <name type="scientific">Rhodofomes roseus</name>
    <dbReference type="NCBI Taxonomy" id="34475"/>
    <lineage>
        <taxon>Eukaryota</taxon>
        <taxon>Fungi</taxon>
        <taxon>Dikarya</taxon>
        <taxon>Basidiomycota</taxon>
        <taxon>Agaricomycotina</taxon>
        <taxon>Agaricomycetes</taxon>
        <taxon>Polyporales</taxon>
        <taxon>Rhodofomes</taxon>
    </lineage>
</organism>
<dbReference type="RefSeq" id="XP_047776059.1">
    <property type="nucleotide sequence ID" value="XM_047924564.1"/>
</dbReference>